<evidence type="ECO:0000313" key="5">
    <source>
        <dbReference type="Proteomes" id="UP000234639"/>
    </source>
</evidence>
<dbReference type="InterPro" id="IPR004147">
    <property type="entry name" value="ABC1_dom"/>
</dbReference>
<dbReference type="Proteomes" id="UP000234639">
    <property type="component" value="Unassembled WGS sequence"/>
</dbReference>
<keyword evidence="2" id="KW-1133">Transmembrane helix</keyword>
<dbReference type="CDD" id="cd05121">
    <property type="entry name" value="ABC1_ADCK3-like"/>
    <property type="match status" value="1"/>
</dbReference>
<dbReference type="InterPro" id="IPR011009">
    <property type="entry name" value="Kinase-like_dom_sf"/>
</dbReference>
<feature type="transmembrane region" description="Helical" evidence="2">
    <location>
        <begin position="468"/>
        <end position="485"/>
    </location>
</feature>
<sequence length="510" mass="58900">MTKNLYSPLRIYKIFHLLLTFYLLIKRRESFLFIKSIKANKITSYINYLGPSFIKMAQVLATRSDFFPPNYLNELKKIHDNLPPMSQNELEKVYEDKGFINFNQTPIASASIGQVHEAFLKDGSKVAIKIRRYNIDKIVKTDIKIISFLNKIFKPLFSHYTKNSIEAVINEFASTIIKETSMRIELSNLKKFSKIYCNSNIIFPKYYEELSNDNMLVMSFEEGFRFDDRKNIEKFKIDIKKAINDLVLFYVEQMLIKGYFHADPHPGNVFINKNSQIILLDFGMVKSVSNETRLNIISLLRAANEQNYEEYITACKNLGISAYETPTTMLAEFVEQIFDIFSNDSLSKTTMQNLAFEVMANTAKFPFKLPAEAIYILRVSAIIEGLGTSYLENFNGIKDILPILVKNIPRAVGAKETLVDTIFDELQELPQNLHYIKTSFHKISLGQIETNISKSQLEYFKKVIDEKVAELIFGLILILTSFFILLVDKDFKFIATAFFIAGVLRLIYKK</sequence>
<dbReference type="PANTHER" id="PTHR10566:SF113">
    <property type="entry name" value="PROTEIN ACTIVITY OF BC1 COMPLEX KINASE 7, CHLOROPLASTIC"/>
    <property type="match status" value="1"/>
</dbReference>
<dbReference type="GO" id="GO:0005524">
    <property type="term" value="F:ATP binding"/>
    <property type="evidence" value="ECO:0007669"/>
    <property type="project" value="InterPro"/>
</dbReference>
<keyword evidence="2" id="KW-0472">Membrane</keyword>
<proteinExistence type="inferred from homology"/>
<comment type="caution">
    <text evidence="4">The sequence shown here is derived from an EMBL/GenBank/DDBJ whole genome shotgun (WGS) entry which is preliminary data.</text>
</comment>
<dbReference type="GO" id="GO:0004672">
    <property type="term" value="F:protein kinase activity"/>
    <property type="evidence" value="ECO:0007669"/>
    <property type="project" value="InterPro"/>
</dbReference>
<keyword evidence="2" id="KW-0812">Transmembrane</keyword>
<comment type="similarity">
    <text evidence="1">Belongs to the protein kinase superfamily. ADCK protein kinase family.</text>
</comment>
<organism evidence="4 5">
    <name type="scientific">Campylobacter ureolyticus</name>
    <dbReference type="NCBI Taxonomy" id="827"/>
    <lineage>
        <taxon>Bacteria</taxon>
        <taxon>Pseudomonadati</taxon>
        <taxon>Campylobacterota</taxon>
        <taxon>Epsilonproteobacteria</taxon>
        <taxon>Campylobacterales</taxon>
        <taxon>Campylobacteraceae</taxon>
        <taxon>Campylobacter</taxon>
    </lineage>
</organism>
<evidence type="ECO:0000256" key="2">
    <source>
        <dbReference type="SAM" id="Phobius"/>
    </source>
</evidence>
<evidence type="ECO:0000256" key="1">
    <source>
        <dbReference type="ARBA" id="ARBA00009670"/>
    </source>
</evidence>
<dbReference type="EMBL" id="PKHU01000005">
    <property type="protein sequence ID" value="PKZ28960.1"/>
    <property type="molecule type" value="Genomic_DNA"/>
</dbReference>
<reference evidence="4 5" key="1">
    <citation type="submission" date="2017-12" db="EMBL/GenBank/DDBJ databases">
        <title>Phylogenetic diversity of female urinary microbiome.</title>
        <authorList>
            <person name="Thomas-White K."/>
            <person name="Wolfe A.J."/>
        </authorList>
    </citation>
    <scope>NUCLEOTIDE SEQUENCE [LARGE SCALE GENOMIC DNA]</scope>
    <source>
        <strain evidence="4 5">UMB0112</strain>
    </source>
</reference>
<dbReference type="AlphaFoldDB" id="A0A2I1N998"/>
<dbReference type="InterPro" id="IPR050154">
    <property type="entry name" value="UbiB_kinase"/>
</dbReference>
<dbReference type="SUPFAM" id="SSF56112">
    <property type="entry name" value="Protein kinase-like (PK-like)"/>
    <property type="match status" value="1"/>
</dbReference>
<dbReference type="Pfam" id="PF03109">
    <property type="entry name" value="ABC1"/>
    <property type="match status" value="1"/>
</dbReference>
<feature type="transmembrane region" description="Helical" evidence="2">
    <location>
        <begin position="491"/>
        <end position="508"/>
    </location>
</feature>
<dbReference type="RefSeq" id="WP_101637366.1">
    <property type="nucleotide sequence ID" value="NZ_PKHU01000005.1"/>
</dbReference>
<dbReference type="PANTHER" id="PTHR10566">
    <property type="entry name" value="CHAPERONE-ACTIVITY OF BC1 COMPLEX CABC1 -RELATED"/>
    <property type="match status" value="1"/>
</dbReference>
<gene>
    <name evidence="4" type="ORF">CYJ41_05890</name>
</gene>
<accession>A0A2I1N998</accession>
<feature type="domain" description="Protein kinase" evidence="3">
    <location>
        <begin position="101"/>
        <end position="423"/>
    </location>
</feature>
<dbReference type="Gene3D" id="1.10.510.10">
    <property type="entry name" value="Transferase(Phosphotransferase) domain 1"/>
    <property type="match status" value="1"/>
</dbReference>
<evidence type="ECO:0000259" key="3">
    <source>
        <dbReference type="PROSITE" id="PS50011"/>
    </source>
</evidence>
<dbReference type="PROSITE" id="PS50011">
    <property type="entry name" value="PROTEIN_KINASE_DOM"/>
    <property type="match status" value="1"/>
</dbReference>
<dbReference type="InterPro" id="IPR000719">
    <property type="entry name" value="Prot_kinase_dom"/>
</dbReference>
<evidence type="ECO:0000313" key="4">
    <source>
        <dbReference type="EMBL" id="PKZ28960.1"/>
    </source>
</evidence>
<name>A0A2I1N998_9BACT</name>
<protein>
    <submittedName>
        <fullName evidence="4">ABC transporter</fullName>
    </submittedName>
</protein>